<feature type="region of interest" description="Disordered" evidence="1">
    <location>
        <begin position="68"/>
        <end position="100"/>
    </location>
</feature>
<accession>A0ABD0SFY7</accession>
<dbReference type="AlphaFoldDB" id="A0ABD0SFY7"/>
<feature type="compositionally biased region" description="Basic residues" evidence="1">
    <location>
        <begin position="9"/>
        <end position="19"/>
    </location>
</feature>
<evidence type="ECO:0000313" key="2">
    <source>
        <dbReference type="EMBL" id="KAL0818764.1"/>
    </source>
</evidence>
<evidence type="ECO:0000256" key="1">
    <source>
        <dbReference type="SAM" id="MobiDB-lite"/>
    </source>
</evidence>
<sequence length="336" mass="37767">MDEECQSRGRGRGRGRPRGRSGGPSTPRALSFSTNADKRNESRLSEDQRLKLKEIRQRKEVAHFLLPDAPPKKTKKKSPERVVCPLSPGTPMVPPPRIPQPWERSSTPLLENRLYNKMPIITQLSRLVYRAYLCIVLTLVLTPSTGVLHVDELEDTNVIVDAEIEVIGFSPASTSAASTYDIERWEDTIGVSLPGSDIEEDDAIVELGVGRSLQCEFDDLPAEVACLLAESDDRDDRALREIATDDMLNFDWSSDPHVFTGQRETFTGQAGPTFAVGDMGPIEFFSKIWDPEVNQEVDQAKRRKTKDLREQIPFEEKCSPVNHSLLNVKLYMCLML</sequence>
<dbReference type="EMBL" id="JBEDNZ010000021">
    <property type="protein sequence ID" value="KAL0818764.1"/>
    <property type="molecule type" value="Genomic_DNA"/>
</dbReference>
<comment type="caution">
    <text evidence="2">The sequence shown here is derived from an EMBL/GenBank/DDBJ whole genome shotgun (WGS) entry which is preliminary data.</text>
</comment>
<reference evidence="2 3" key="1">
    <citation type="submission" date="2024-06" db="EMBL/GenBank/DDBJ databases">
        <title>A chromosome-level genome assembly of beet webworm, Loxostege sticticalis.</title>
        <authorList>
            <person name="Zhang Y."/>
        </authorList>
    </citation>
    <scope>NUCLEOTIDE SEQUENCE [LARGE SCALE GENOMIC DNA]</scope>
    <source>
        <strain evidence="2">AQ028</strain>
        <tissue evidence="2">Male pupae</tissue>
    </source>
</reference>
<dbReference type="Proteomes" id="UP001549921">
    <property type="component" value="Unassembled WGS sequence"/>
</dbReference>
<gene>
    <name evidence="2" type="ORF">ABMA28_008091</name>
</gene>
<name>A0ABD0SFY7_LOXSC</name>
<feature type="compositionally biased region" description="Basic and acidic residues" evidence="1">
    <location>
        <begin position="36"/>
        <end position="50"/>
    </location>
</feature>
<evidence type="ECO:0000313" key="3">
    <source>
        <dbReference type="Proteomes" id="UP001549921"/>
    </source>
</evidence>
<feature type="region of interest" description="Disordered" evidence="1">
    <location>
        <begin position="1"/>
        <end position="50"/>
    </location>
</feature>
<organism evidence="2 3">
    <name type="scientific">Loxostege sticticalis</name>
    <name type="common">Beet webworm moth</name>
    <dbReference type="NCBI Taxonomy" id="481309"/>
    <lineage>
        <taxon>Eukaryota</taxon>
        <taxon>Metazoa</taxon>
        <taxon>Ecdysozoa</taxon>
        <taxon>Arthropoda</taxon>
        <taxon>Hexapoda</taxon>
        <taxon>Insecta</taxon>
        <taxon>Pterygota</taxon>
        <taxon>Neoptera</taxon>
        <taxon>Endopterygota</taxon>
        <taxon>Lepidoptera</taxon>
        <taxon>Glossata</taxon>
        <taxon>Ditrysia</taxon>
        <taxon>Pyraloidea</taxon>
        <taxon>Crambidae</taxon>
        <taxon>Pyraustinae</taxon>
        <taxon>Loxostege</taxon>
    </lineage>
</organism>
<proteinExistence type="predicted"/>
<protein>
    <submittedName>
        <fullName evidence="2">Uncharacterized protein</fullName>
    </submittedName>
</protein>